<organism evidence="1 2">
    <name type="scientific">Tenebrio molitor</name>
    <name type="common">Yellow mealworm beetle</name>
    <dbReference type="NCBI Taxonomy" id="7067"/>
    <lineage>
        <taxon>Eukaryota</taxon>
        <taxon>Metazoa</taxon>
        <taxon>Ecdysozoa</taxon>
        <taxon>Arthropoda</taxon>
        <taxon>Hexapoda</taxon>
        <taxon>Insecta</taxon>
        <taxon>Pterygota</taxon>
        <taxon>Neoptera</taxon>
        <taxon>Endopterygota</taxon>
        <taxon>Coleoptera</taxon>
        <taxon>Polyphaga</taxon>
        <taxon>Cucujiformia</taxon>
        <taxon>Tenebrionidae</taxon>
        <taxon>Tenebrio</taxon>
    </lineage>
</organism>
<comment type="caution">
    <text evidence="1">The sequence shown here is derived from an EMBL/GenBank/DDBJ whole genome shotgun (WGS) entry which is preliminary data.</text>
</comment>
<protein>
    <submittedName>
        <fullName evidence="1">Uncharacterized protein</fullName>
    </submittedName>
</protein>
<proteinExistence type="predicted"/>
<dbReference type="Proteomes" id="UP000719412">
    <property type="component" value="Unassembled WGS sequence"/>
</dbReference>
<evidence type="ECO:0000313" key="2">
    <source>
        <dbReference type="Proteomes" id="UP000719412"/>
    </source>
</evidence>
<dbReference type="AlphaFoldDB" id="A0A8J6H7H1"/>
<sequence length="267" mass="29754">MRPLSLLGLNLKVRSGLRLDGSGKYGFIAHIYGGWHTSCPLDGSRLLTTVRQPTREISALSNDHNTITVTVPTYHVTSDSQLFQRSYGKLTQHTPHDHVEKNAAAEPGFEPECSTLRSDTLTTKLSNRTVHCYPKQCQSNFDCMDLVRVGSSTSRARRQFGVVNAPSPLTILRFFLPTVRREAIEFESESHDSASAENAVAVVVILFVVRHDSPMDASTTKGLLAWCQFNIPDENVRHVHAPRVNNLRNANDRERIWPPSPKSTGIP</sequence>
<name>A0A8J6H7H1_TENMO</name>
<reference evidence="1" key="2">
    <citation type="submission" date="2021-08" db="EMBL/GenBank/DDBJ databases">
        <authorList>
            <person name="Eriksson T."/>
        </authorList>
    </citation>
    <scope>NUCLEOTIDE SEQUENCE</scope>
    <source>
        <strain evidence="1">Stoneville</strain>
        <tissue evidence="1">Whole head</tissue>
    </source>
</reference>
<evidence type="ECO:0000313" key="1">
    <source>
        <dbReference type="EMBL" id="KAH0809458.1"/>
    </source>
</evidence>
<gene>
    <name evidence="1" type="ORF">GEV33_013333</name>
</gene>
<dbReference type="EMBL" id="JABDTM020028131">
    <property type="protein sequence ID" value="KAH0809458.1"/>
    <property type="molecule type" value="Genomic_DNA"/>
</dbReference>
<accession>A0A8J6H7H1</accession>
<reference evidence="1" key="1">
    <citation type="journal article" date="2020" name="J Insects Food Feed">
        <title>The yellow mealworm (Tenebrio molitor) genome: a resource for the emerging insects as food and feed industry.</title>
        <authorList>
            <person name="Eriksson T."/>
            <person name="Andere A."/>
            <person name="Kelstrup H."/>
            <person name="Emery V."/>
            <person name="Picard C."/>
        </authorList>
    </citation>
    <scope>NUCLEOTIDE SEQUENCE</scope>
    <source>
        <strain evidence="1">Stoneville</strain>
        <tissue evidence="1">Whole head</tissue>
    </source>
</reference>
<keyword evidence="2" id="KW-1185">Reference proteome</keyword>